<name>A0A430QSD9_SCHBO</name>
<dbReference type="PANTHER" id="PTHR22852:SF0">
    <property type="entry name" value="DENTICLELESS PROTEIN HOMOLOG"/>
    <property type="match status" value="1"/>
</dbReference>
<dbReference type="EMBL" id="QMKO01001439">
    <property type="protein sequence ID" value="RTG90557.1"/>
    <property type="molecule type" value="Genomic_DNA"/>
</dbReference>
<keyword evidence="10" id="KW-1185">Reference proteome</keyword>
<comment type="similarity">
    <text evidence="5">Belongs to the WD repeat cdt2 family.</text>
</comment>
<evidence type="ECO:0000256" key="4">
    <source>
        <dbReference type="ARBA" id="ARBA00022786"/>
    </source>
</evidence>
<comment type="pathway">
    <text evidence="1">Protein modification; protein ubiquitination.</text>
</comment>
<keyword evidence="8" id="KW-0732">Signal</keyword>
<dbReference type="InterPro" id="IPR015943">
    <property type="entry name" value="WD40/YVTN_repeat-like_dom_sf"/>
</dbReference>
<proteinExistence type="inferred from homology"/>
<organism evidence="9 10">
    <name type="scientific">Schistosoma bovis</name>
    <name type="common">Blood fluke</name>
    <dbReference type="NCBI Taxonomy" id="6184"/>
    <lineage>
        <taxon>Eukaryota</taxon>
        <taxon>Metazoa</taxon>
        <taxon>Spiralia</taxon>
        <taxon>Lophotrochozoa</taxon>
        <taxon>Platyhelminthes</taxon>
        <taxon>Trematoda</taxon>
        <taxon>Digenea</taxon>
        <taxon>Strigeidida</taxon>
        <taxon>Schistosomatoidea</taxon>
        <taxon>Schistosomatidae</taxon>
        <taxon>Schistosoma</taxon>
    </lineage>
</organism>
<dbReference type="GO" id="GO:0043161">
    <property type="term" value="P:proteasome-mediated ubiquitin-dependent protein catabolic process"/>
    <property type="evidence" value="ECO:0007669"/>
    <property type="project" value="TreeGrafter"/>
</dbReference>
<evidence type="ECO:0000256" key="6">
    <source>
        <dbReference type="PROSITE-ProRule" id="PRU00221"/>
    </source>
</evidence>
<reference evidence="9 10" key="1">
    <citation type="journal article" date="2019" name="PLoS Pathog.">
        <title>Genome sequence of the bovine parasite Schistosoma bovis Tanzania.</title>
        <authorList>
            <person name="Oey H."/>
            <person name="Zakrzewski M."/>
            <person name="Gobert G."/>
            <person name="Gravermann K."/>
            <person name="Stoye J."/>
            <person name="Jones M."/>
            <person name="Mcmanus D."/>
            <person name="Krause L."/>
        </authorList>
    </citation>
    <scope>NUCLEOTIDE SEQUENCE [LARGE SCALE GENOMIC DNA]</scope>
    <source>
        <strain evidence="9 10">TAN1997</strain>
    </source>
</reference>
<evidence type="ECO:0000256" key="7">
    <source>
        <dbReference type="SAM" id="MobiDB-lite"/>
    </source>
</evidence>
<dbReference type="PROSITE" id="PS00678">
    <property type="entry name" value="WD_REPEATS_1"/>
    <property type="match status" value="1"/>
</dbReference>
<feature type="repeat" description="WD" evidence="6">
    <location>
        <begin position="81"/>
        <end position="115"/>
    </location>
</feature>
<evidence type="ECO:0000256" key="8">
    <source>
        <dbReference type="SAM" id="SignalP"/>
    </source>
</evidence>
<dbReference type="PROSITE" id="PS50294">
    <property type="entry name" value="WD_REPEATS_REGION"/>
    <property type="match status" value="1"/>
</dbReference>
<dbReference type="InterPro" id="IPR036322">
    <property type="entry name" value="WD40_repeat_dom_sf"/>
</dbReference>
<evidence type="ECO:0000256" key="1">
    <source>
        <dbReference type="ARBA" id="ARBA00004906"/>
    </source>
</evidence>
<dbReference type="AlphaFoldDB" id="A0A430QSD9"/>
<feature type="chain" id="PRO_5019222273" evidence="8">
    <location>
        <begin position="23"/>
        <end position="649"/>
    </location>
</feature>
<protein>
    <submittedName>
        <fullName evidence="9">Denticleless</fullName>
    </submittedName>
</protein>
<keyword evidence="4" id="KW-0833">Ubl conjugation pathway</keyword>
<dbReference type="STRING" id="6184.A0A430QSD9"/>
<dbReference type="Proteomes" id="UP000290809">
    <property type="component" value="Unassembled WGS sequence"/>
</dbReference>
<dbReference type="Gene3D" id="2.130.10.10">
    <property type="entry name" value="YVTN repeat-like/Quinoprotein amine dehydrogenase"/>
    <property type="match status" value="2"/>
</dbReference>
<sequence>INLFSYTPIVLFALLIHPDIFASTSRDGSIRMWDTRVKPDTLNFRGSPGISSVGVLPQCHVPFLPNSSNTDGRRTRTPKRSATDAQSVTSVLFVDDNTFLSAGSSDGSIKMWDLRRVFCVGSKKQAKPKFILPYSGTSQKQSGYSDLVVNSYRTRLFANCLDNVVYEYDLTQLTTQPVEISMYQNNAIFLVDRLLISLSVSWALFQTLILLSLPVFVYTGHVTDSFYVKLDISPDDSYIICGSSDRRAHIYAVGKCRQQPIVLSGHTGEVSVPRWCKGDPTRIVTLSDESQAFVWNMFPARRYTLPDSGELAGLAELISPSKSLMNTSQLEKCILSSTTSQSNNVNNKLGSLSLPDFNCRSPMTSARRRQSNIRHFLETVSPVNSSSSTSTTNKSLVALSSLSNIMSTNGVVLNSNLQTKRLPSLATLTETLGGVVQRFPGLSTGFQNIHSAPSTPPLGCYSLNSVNRSPFINTPTKIESPITPEQLLIHPFYMEDSENINPDDLLHSVSSQGLPLDCVDGRVLSQSPIIRCSVDRPAYNPNSPTTPSKRFPLSLNQSIFNTPVSQPSVDELSIMESRKRRISDIFDVSPGSSPTLVNSGRIDLPNSVNRAREKRRRLTAFPSTSQSVASPNSSPIVPVTVSISKHLFC</sequence>
<keyword evidence="2 6" id="KW-0853">WD repeat</keyword>
<accession>A0A430QSD9</accession>
<dbReference type="InterPro" id="IPR019775">
    <property type="entry name" value="WD40_repeat_CS"/>
</dbReference>
<evidence type="ECO:0000256" key="2">
    <source>
        <dbReference type="ARBA" id="ARBA00022574"/>
    </source>
</evidence>
<dbReference type="GO" id="GO:0030674">
    <property type="term" value="F:protein-macromolecule adaptor activity"/>
    <property type="evidence" value="ECO:0007669"/>
    <property type="project" value="TreeGrafter"/>
</dbReference>
<dbReference type="PROSITE" id="PS50082">
    <property type="entry name" value="WD_REPEATS_2"/>
    <property type="match status" value="1"/>
</dbReference>
<dbReference type="SMART" id="SM00320">
    <property type="entry name" value="WD40"/>
    <property type="match status" value="4"/>
</dbReference>
<dbReference type="SUPFAM" id="SSF50978">
    <property type="entry name" value="WD40 repeat-like"/>
    <property type="match status" value="1"/>
</dbReference>
<dbReference type="InterPro" id="IPR001680">
    <property type="entry name" value="WD40_rpt"/>
</dbReference>
<dbReference type="Pfam" id="PF00400">
    <property type="entry name" value="WD40"/>
    <property type="match status" value="3"/>
</dbReference>
<feature type="signal peptide" evidence="8">
    <location>
        <begin position="1"/>
        <end position="22"/>
    </location>
</feature>
<feature type="region of interest" description="Disordered" evidence="7">
    <location>
        <begin position="64"/>
        <end position="83"/>
    </location>
</feature>
<dbReference type="InterPro" id="IPR051865">
    <property type="entry name" value="WD-repeat_CDT2_adapter"/>
</dbReference>
<evidence type="ECO:0000313" key="10">
    <source>
        <dbReference type="Proteomes" id="UP000290809"/>
    </source>
</evidence>
<dbReference type="GO" id="GO:0005634">
    <property type="term" value="C:nucleus"/>
    <property type="evidence" value="ECO:0007669"/>
    <property type="project" value="TreeGrafter"/>
</dbReference>
<evidence type="ECO:0000256" key="5">
    <source>
        <dbReference type="ARBA" id="ARBA00038344"/>
    </source>
</evidence>
<keyword evidence="3" id="KW-0677">Repeat</keyword>
<comment type="caution">
    <text evidence="9">The sequence shown here is derived from an EMBL/GenBank/DDBJ whole genome shotgun (WGS) entry which is preliminary data.</text>
</comment>
<dbReference type="PANTHER" id="PTHR22852">
    <property type="entry name" value="LETHAL 2 DENTICLELESS PROTEIN RETINOIC ACID-REGULATED NUCLEAR MATRIX-ASSOCIATED PROTEIN"/>
    <property type="match status" value="1"/>
</dbReference>
<dbReference type="GO" id="GO:0007095">
    <property type="term" value="P:mitotic G2 DNA damage checkpoint signaling"/>
    <property type="evidence" value="ECO:0007669"/>
    <property type="project" value="TreeGrafter"/>
</dbReference>
<feature type="non-terminal residue" evidence="9">
    <location>
        <position position="1"/>
    </location>
</feature>
<gene>
    <name evidence="9" type="ORF">DC041_0010080</name>
</gene>
<evidence type="ECO:0000313" key="9">
    <source>
        <dbReference type="EMBL" id="RTG90557.1"/>
    </source>
</evidence>
<evidence type="ECO:0000256" key="3">
    <source>
        <dbReference type="ARBA" id="ARBA00022737"/>
    </source>
</evidence>